<organism evidence="5 6">
    <name type="scientific">SAR86 cluster bacterium</name>
    <dbReference type="NCBI Taxonomy" id="2030880"/>
    <lineage>
        <taxon>Bacteria</taxon>
        <taxon>Pseudomonadati</taxon>
        <taxon>Pseudomonadota</taxon>
        <taxon>Gammaproteobacteria</taxon>
        <taxon>SAR86 cluster</taxon>
    </lineage>
</organism>
<sequence length="217" mass="24982">MEISKAVKRRSSIRAFLDTPVDNKLIKDLLSEAARSPSGGNLQPWRIAVINKKSMNDFLAFQESWNKPEIPSYDIYPTNLKEPYRTSRYELGEEMYKILGIDRDNKEGRLDQVMRNFRFFDAPAAIFCFVDKQMGRPQWSDLGMFLQTFMLLAIGKGLDTCAQEAWSIKNTSVSEFVGVSDNEILFCGVALGYRDRDAKINKLKSKRRPIDEWATFL</sequence>
<dbReference type="PANTHER" id="PTHR23026">
    <property type="entry name" value="NADPH NITROREDUCTASE"/>
    <property type="match status" value="1"/>
</dbReference>
<keyword evidence="2" id="KW-0288">FMN</keyword>
<evidence type="ECO:0000256" key="3">
    <source>
        <dbReference type="ARBA" id="ARBA00023002"/>
    </source>
</evidence>
<dbReference type="GO" id="GO:0016491">
    <property type="term" value="F:oxidoreductase activity"/>
    <property type="evidence" value="ECO:0007669"/>
    <property type="project" value="UniProtKB-KW"/>
</dbReference>
<dbReference type="CDD" id="cd02136">
    <property type="entry name" value="PnbA_NfnB-like"/>
    <property type="match status" value="1"/>
</dbReference>
<evidence type="ECO:0000313" key="6">
    <source>
        <dbReference type="Proteomes" id="UP000551848"/>
    </source>
</evidence>
<accession>A0A838Y7C9</accession>
<dbReference type="EMBL" id="JACETL010000064">
    <property type="protein sequence ID" value="MBA4692962.1"/>
    <property type="molecule type" value="Genomic_DNA"/>
</dbReference>
<evidence type="ECO:0000313" key="5">
    <source>
        <dbReference type="EMBL" id="MBA4692962.1"/>
    </source>
</evidence>
<evidence type="ECO:0000259" key="4">
    <source>
        <dbReference type="Pfam" id="PF00881"/>
    </source>
</evidence>
<dbReference type="InterPro" id="IPR050627">
    <property type="entry name" value="Nitroreductase/BluB"/>
</dbReference>
<protein>
    <submittedName>
        <fullName evidence="5">Nitroreductase</fullName>
    </submittedName>
</protein>
<comment type="caution">
    <text evidence="5">The sequence shown here is derived from an EMBL/GenBank/DDBJ whole genome shotgun (WGS) entry which is preliminary data.</text>
</comment>
<gene>
    <name evidence="5" type="ORF">H2072_04365</name>
</gene>
<feature type="domain" description="Nitroreductase" evidence="4">
    <location>
        <begin position="7"/>
        <end position="193"/>
    </location>
</feature>
<dbReference type="InterPro" id="IPR000415">
    <property type="entry name" value="Nitroreductase-like"/>
</dbReference>
<dbReference type="AlphaFoldDB" id="A0A838Y7C9"/>
<dbReference type="Proteomes" id="UP000551848">
    <property type="component" value="Unassembled WGS sequence"/>
</dbReference>
<dbReference type="Gene3D" id="3.40.109.10">
    <property type="entry name" value="NADH Oxidase"/>
    <property type="match status" value="1"/>
</dbReference>
<proteinExistence type="predicted"/>
<evidence type="ECO:0000256" key="1">
    <source>
        <dbReference type="ARBA" id="ARBA00022630"/>
    </source>
</evidence>
<dbReference type="InterPro" id="IPR029479">
    <property type="entry name" value="Nitroreductase"/>
</dbReference>
<name>A0A838Y7C9_9GAMM</name>
<dbReference type="PANTHER" id="PTHR23026:SF90">
    <property type="entry name" value="IODOTYROSINE DEIODINASE 1"/>
    <property type="match status" value="1"/>
</dbReference>
<reference evidence="5 6" key="1">
    <citation type="submission" date="2020-06" db="EMBL/GenBank/DDBJ databases">
        <title>Dysbiosis in marine aquaculture revealed through microbiome analysis: reverse ecology for environmental sustainability.</title>
        <authorList>
            <person name="Haro-Moreno J.M."/>
            <person name="Coutinho F.H."/>
            <person name="Zaragoza-Solas A."/>
            <person name="Picazo A."/>
            <person name="Almagro-Moreno S."/>
            <person name="Lopez-Perez M."/>
        </authorList>
    </citation>
    <scope>NUCLEOTIDE SEQUENCE [LARGE SCALE GENOMIC DNA]</scope>
    <source>
        <strain evidence="5">MCMED-G41</strain>
    </source>
</reference>
<keyword evidence="1" id="KW-0285">Flavoprotein</keyword>
<evidence type="ECO:0000256" key="2">
    <source>
        <dbReference type="ARBA" id="ARBA00022643"/>
    </source>
</evidence>
<dbReference type="SUPFAM" id="SSF55469">
    <property type="entry name" value="FMN-dependent nitroreductase-like"/>
    <property type="match status" value="1"/>
</dbReference>
<keyword evidence="3" id="KW-0560">Oxidoreductase</keyword>
<dbReference type="Pfam" id="PF00881">
    <property type="entry name" value="Nitroreductase"/>
    <property type="match status" value="1"/>
</dbReference>